<evidence type="ECO:0000256" key="5">
    <source>
        <dbReference type="SAM" id="MobiDB-lite"/>
    </source>
</evidence>
<dbReference type="Proteomes" id="UP000001744">
    <property type="component" value="Unassembled WGS sequence"/>
</dbReference>
<organism evidence="7 9">
    <name type="scientific">Schizosaccharomyces japonicus (strain yFS275 / FY16936)</name>
    <name type="common">Fission yeast</name>
    <dbReference type="NCBI Taxonomy" id="402676"/>
    <lineage>
        <taxon>Eukaryota</taxon>
        <taxon>Fungi</taxon>
        <taxon>Dikarya</taxon>
        <taxon>Ascomycota</taxon>
        <taxon>Taphrinomycotina</taxon>
        <taxon>Schizosaccharomycetes</taxon>
        <taxon>Schizosaccharomycetales</taxon>
        <taxon>Schizosaccharomycetaceae</taxon>
        <taxon>Schizosaccharomyces</taxon>
    </lineage>
</organism>
<dbReference type="EMBL" id="KE651166">
    <property type="protein sequence ID" value="EEB07223.2"/>
    <property type="molecule type" value="Genomic_DNA"/>
</dbReference>
<evidence type="ECO:0000256" key="3">
    <source>
        <dbReference type="ARBA" id="ARBA00023128"/>
    </source>
</evidence>
<dbReference type="GO" id="GO:0016226">
    <property type="term" value="P:iron-sulfur cluster assembly"/>
    <property type="evidence" value="ECO:0000318"/>
    <property type="project" value="GO_Central"/>
</dbReference>
<reference evidence="7 9" key="1">
    <citation type="journal article" date="2011" name="Science">
        <title>Comparative functional genomics of the fission yeasts.</title>
        <authorList>
            <person name="Rhind N."/>
            <person name="Chen Z."/>
            <person name="Yassour M."/>
            <person name="Thompson D.A."/>
            <person name="Haas B.J."/>
            <person name="Habib N."/>
            <person name="Wapinski I."/>
            <person name="Roy S."/>
            <person name="Lin M.F."/>
            <person name="Heiman D.I."/>
            <person name="Young S.K."/>
            <person name="Furuya K."/>
            <person name="Guo Y."/>
            <person name="Pidoux A."/>
            <person name="Chen H.M."/>
            <person name="Robbertse B."/>
            <person name="Goldberg J.M."/>
            <person name="Aoki K."/>
            <person name="Bayne E.H."/>
            <person name="Berlin A.M."/>
            <person name="Desjardins C.A."/>
            <person name="Dobbs E."/>
            <person name="Dukaj L."/>
            <person name="Fan L."/>
            <person name="FitzGerald M.G."/>
            <person name="French C."/>
            <person name="Gujja S."/>
            <person name="Hansen K."/>
            <person name="Keifenheim D."/>
            <person name="Levin J.Z."/>
            <person name="Mosher R.A."/>
            <person name="Mueller C.A."/>
            <person name="Pfiffner J."/>
            <person name="Priest M."/>
            <person name="Russ C."/>
            <person name="Smialowska A."/>
            <person name="Swoboda P."/>
            <person name="Sykes S.M."/>
            <person name="Vaughn M."/>
            <person name="Vengrova S."/>
            <person name="Yoder R."/>
            <person name="Zeng Q."/>
            <person name="Allshire R."/>
            <person name="Baulcombe D."/>
            <person name="Birren B.W."/>
            <person name="Brown W."/>
            <person name="Ekwall K."/>
            <person name="Kellis M."/>
            <person name="Leatherwood J."/>
            <person name="Levin H."/>
            <person name="Margalit H."/>
            <person name="Martienssen R."/>
            <person name="Nieduszynski C.A."/>
            <person name="Spatafora J.W."/>
            <person name="Friedman N."/>
            <person name="Dalgaard J.Z."/>
            <person name="Baumann P."/>
            <person name="Niki H."/>
            <person name="Regev A."/>
            <person name="Nusbaum C."/>
        </authorList>
    </citation>
    <scope>NUCLEOTIDE SEQUENCE [LARGE SCALE GENOMIC DNA]</scope>
    <source>
        <strain evidence="9">yFS275 / FY16936</strain>
    </source>
</reference>
<feature type="compositionally biased region" description="Polar residues" evidence="5">
    <location>
        <begin position="291"/>
        <end position="302"/>
    </location>
</feature>
<dbReference type="OMA" id="NMLVAND"/>
<name>B6K242_SCHJY</name>
<dbReference type="STRING" id="402676.B6K242"/>
<evidence type="ECO:0000256" key="4">
    <source>
        <dbReference type="ARBA" id="ARBA00093447"/>
    </source>
</evidence>
<evidence type="ECO:0000313" key="8">
    <source>
        <dbReference type="JaponicusDB" id="SJAG_02306"/>
    </source>
</evidence>
<accession>B6K242</accession>
<keyword evidence="9" id="KW-1185">Reference proteome</keyword>
<keyword evidence="3" id="KW-0496">Mitochondrion</keyword>
<evidence type="ECO:0000256" key="1">
    <source>
        <dbReference type="ARBA" id="ARBA00004305"/>
    </source>
</evidence>
<comment type="subcellular location">
    <subcellularLocation>
        <location evidence="1">Mitochondrion matrix</location>
    </subcellularLocation>
</comment>
<dbReference type="InterPro" id="IPR027266">
    <property type="entry name" value="TrmE/GcvT-like"/>
</dbReference>
<proteinExistence type="inferred from homology"/>
<dbReference type="RefSeq" id="XP_002173516.2">
    <property type="nucleotide sequence ID" value="XM_002173480.2"/>
</dbReference>
<dbReference type="InterPro" id="IPR057460">
    <property type="entry name" value="CAF17_C"/>
</dbReference>
<dbReference type="Pfam" id="PF25455">
    <property type="entry name" value="Beta-barrel_CAF17_C"/>
    <property type="match status" value="1"/>
</dbReference>
<evidence type="ECO:0000256" key="2">
    <source>
        <dbReference type="ARBA" id="ARBA00022946"/>
    </source>
</evidence>
<dbReference type="PANTHER" id="PTHR22602:SF0">
    <property type="entry name" value="TRANSFERASE CAF17, MITOCHONDRIAL-RELATED"/>
    <property type="match status" value="1"/>
</dbReference>
<dbReference type="eggNOG" id="KOG2929">
    <property type="taxonomic scope" value="Eukaryota"/>
</dbReference>
<dbReference type="PANTHER" id="PTHR22602">
    <property type="entry name" value="TRANSFERASE CAF17, MITOCHONDRIAL-RELATED"/>
    <property type="match status" value="1"/>
</dbReference>
<dbReference type="GeneID" id="7049053"/>
<dbReference type="NCBIfam" id="TIGR03317">
    <property type="entry name" value="ygfZ_signature"/>
    <property type="match status" value="1"/>
</dbReference>
<dbReference type="SUPFAM" id="SSF103025">
    <property type="entry name" value="Folate-binding domain"/>
    <property type="match status" value="1"/>
</dbReference>
<evidence type="ECO:0000313" key="7">
    <source>
        <dbReference type="EMBL" id="EEB07223.2"/>
    </source>
</evidence>
<gene>
    <name evidence="8" type="primary">iba57</name>
    <name evidence="7" type="ORF">SJAG_02306</name>
</gene>
<dbReference type="HOGENOM" id="CLU_007884_7_1_1"/>
<comment type="similarity">
    <text evidence="4">Belongs to the GcvT family. CAF17/IBA57 subfamily.</text>
</comment>
<dbReference type="OrthoDB" id="191995at2759"/>
<dbReference type="VEuPathDB" id="FungiDB:SJAG_02306"/>
<dbReference type="Gene3D" id="3.30.1360.120">
    <property type="entry name" value="Probable tRNA modification gtpase trme, domain 1"/>
    <property type="match status" value="1"/>
</dbReference>
<protein>
    <submittedName>
        <fullName evidence="7">Iron-sulfur cluster biogenesis protein</fullName>
    </submittedName>
</protein>
<sequence length="350" mass="39618">MITGTFSRKLSNNLNKIRLPQHTRTSFFADRRLVFIEGIDTVKFLQGLAANKVVAGEPKYSAFLNAKGRVLFDALLYPLDLRQRTQLVDNVQGQGDAFAIEIDATRAAAFLQHLQRFQLRAKVRLAPVDPSRWCVQATWNDTREDSSDDGLVDTREHLITSPLTQLWDPRFPETNNVRRAIVPPTSAPAQELSMEAYKAFRIQKGVAEGQREIISGEAFPLESNFDKLHGVHFQKGCYLGQELTYRSYQRGTTRKRILPFQLSKRPDDFSKRISYSSSPFSVPAANELSLSEATGTDASTQTRTRRGPGRVLTTQGNIGLGLIRLDYIDQVLRWGELFLKPYRPPFLLDD</sequence>
<feature type="domain" description="CAF17 C-terminal" evidence="6">
    <location>
        <begin position="254"/>
        <end position="345"/>
    </location>
</feature>
<evidence type="ECO:0000313" key="9">
    <source>
        <dbReference type="Proteomes" id="UP000001744"/>
    </source>
</evidence>
<evidence type="ECO:0000259" key="6">
    <source>
        <dbReference type="Pfam" id="PF25455"/>
    </source>
</evidence>
<dbReference type="GO" id="GO:0005759">
    <property type="term" value="C:mitochondrial matrix"/>
    <property type="evidence" value="ECO:0000318"/>
    <property type="project" value="GO_Central"/>
</dbReference>
<dbReference type="InterPro" id="IPR045179">
    <property type="entry name" value="YgfZ/GcvT"/>
</dbReference>
<dbReference type="JaponicusDB" id="SJAG_02306">
    <property type="gene designation" value="iba57"/>
</dbReference>
<dbReference type="InterPro" id="IPR017703">
    <property type="entry name" value="YgfZ/GCV_T_CS"/>
</dbReference>
<feature type="region of interest" description="Disordered" evidence="5">
    <location>
        <begin position="291"/>
        <end position="311"/>
    </location>
</feature>
<keyword evidence="2" id="KW-0809">Transit peptide</keyword>
<dbReference type="AlphaFoldDB" id="B6K242"/>